<evidence type="ECO:0000313" key="2">
    <source>
        <dbReference type="EMBL" id="PWW03343.1"/>
    </source>
</evidence>
<evidence type="ECO:0000313" key="3">
    <source>
        <dbReference type="Proteomes" id="UP000246352"/>
    </source>
</evidence>
<organism evidence="2 3">
    <name type="scientific">Hoeflea marina</name>
    <dbReference type="NCBI Taxonomy" id="274592"/>
    <lineage>
        <taxon>Bacteria</taxon>
        <taxon>Pseudomonadati</taxon>
        <taxon>Pseudomonadota</taxon>
        <taxon>Alphaproteobacteria</taxon>
        <taxon>Hyphomicrobiales</taxon>
        <taxon>Rhizobiaceae</taxon>
        <taxon>Hoeflea</taxon>
    </lineage>
</organism>
<protein>
    <submittedName>
        <fullName evidence="2">Uncharacterized protein DUF2272</fullName>
    </submittedName>
</protein>
<feature type="domain" description="DUF2272" evidence="1">
    <location>
        <begin position="42"/>
        <end position="211"/>
    </location>
</feature>
<name>A0A317PPI8_9HYPH</name>
<dbReference type="AlphaFoldDB" id="A0A317PPI8"/>
<dbReference type="InterPro" id="IPR019262">
    <property type="entry name" value="DUF2272"/>
</dbReference>
<comment type="caution">
    <text evidence="2">The sequence shown here is derived from an EMBL/GenBank/DDBJ whole genome shotgun (WGS) entry which is preliminary data.</text>
</comment>
<evidence type="ECO:0000259" key="1">
    <source>
        <dbReference type="Pfam" id="PF10030"/>
    </source>
</evidence>
<dbReference type="Pfam" id="PF10030">
    <property type="entry name" value="DUF2272"/>
    <property type="match status" value="1"/>
</dbReference>
<dbReference type="Proteomes" id="UP000246352">
    <property type="component" value="Unassembled WGS sequence"/>
</dbReference>
<keyword evidence="3" id="KW-1185">Reference proteome</keyword>
<gene>
    <name evidence="2" type="ORF">DFR52_10123</name>
</gene>
<accession>A0A317PPI8</accession>
<dbReference type="EMBL" id="QGTR01000001">
    <property type="protein sequence ID" value="PWW03343.1"/>
    <property type="molecule type" value="Genomic_DNA"/>
</dbReference>
<sequence length="231" mass="25291">MSFLHSLLAMANAEWNFFGNDIGRKDKILNGKNKEAVEPYSSRVADYWLSIGASEYKKLVSKYAKSKGRLDGTTKLAWSAAFVSYCMQQAGAGNKFPYSSGHATWIVQSINNRKNNKLKASLVGYKLGEEVLRVGDLIGRPRGADAKLSYEQAPAKGWFTSHTDIVVEIDKTRKKAFVIGGNVGQSVSKSEVSIDGDGHLNDAEGWFVHIRNNIEFPNVADVGDPTTAQVG</sequence>
<dbReference type="RefSeq" id="WP_110029922.1">
    <property type="nucleotide sequence ID" value="NZ_QGTR01000001.1"/>
</dbReference>
<dbReference type="OrthoDB" id="3078754at2"/>
<proteinExistence type="predicted"/>
<reference evidence="2 3" key="1">
    <citation type="submission" date="2018-05" db="EMBL/GenBank/DDBJ databases">
        <title>Genomic Encyclopedia of Type Strains, Phase IV (KMG-IV): sequencing the most valuable type-strain genomes for metagenomic binning, comparative biology and taxonomic classification.</title>
        <authorList>
            <person name="Goeker M."/>
        </authorList>
    </citation>
    <scope>NUCLEOTIDE SEQUENCE [LARGE SCALE GENOMIC DNA]</scope>
    <source>
        <strain evidence="2 3">DSM 16791</strain>
    </source>
</reference>